<dbReference type="PANTHER" id="PTHR33336">
    <property type="entry name" value="QUINOL MONOOXYGENASE YGIN-RELATED"/>
    <property type="match status" value="1"/>
</dbReference>
<dbReference type="PANTHER" id="PTHR33336:SF3">
    <property type="entry name" value="ABM DOMAIN-CONTAINING PROTEIN"/>
    <property type="match status" value="1"/>
</dbReference>
<dbReference type="SUPFAM" id="SSF54909">
    <property type="entry name" value="Dimeric alpha+beta barrel"/>
    <property type="match status" value="1"/>
</dbReference>
<protein>
    <submittedName>
        <fullName evidence="2">Antibiotic biosynthesis monooxygenase</fullName>
    </submittedName>
</protein>
<dbReference type="InterPro" id="IPR050744">
    <property type="entry name" value="AI-2_Isomerase_LsrG"/>
</dbReference>
<organism evidence="2 3">
    <name type="scientific">Caulobacter mirabilis</name>
    <dbReference type="NCBI Taxonomy" id="69666"/>
    <lineage>
        <taxon>Bacteria</taxon>
        <taxon>Pseudomonadati</taxon>
        <taxon>Pseudomonadota</taxon>
        <taxon>Alphaproteobacteria</taxon>
        <taxon>Caulobacterales</taxon>
        <taxon>Caulobacteraceae</taxon>
        <taxon>Caulobacter</taxon>
    </lineage>
</organism>
<dbReference type="InterPro" id="IPR011008">
    <property type="entry name" value="Dimeric_a/b-barrel"/>
</dbReference>
<evidence type="ECO:0000259" key="1">
    <source>
        <dbReference type="PROSITE" id="PS51725"/>
    </source>
</evidence>
<name>A0A2D2AWA2_9CAUL</name>
<sequence>MIGVVATLKVQPAKASEFEKVFLDLAAKVKANEPGCLMYQLTKSRTEEGVYKVLEVYASADALKAHGSTEYFKAAGAAMGPTMAAAPSIEYLDGVE</sequence>
<gene>
    <name evidence="2" type="ORF">CSW64_07600</name>
</gene>
<reference evidence="2 3" key="1">
    <citation type="submission" date="2017-10" db="EMBL/GenBank/DDBJ databases">
        <title>Genome sequence of Caulobacter mirabilis FWC38.</title>
        <authorList>
            <person name="Fiebig A."/>
            <person name="Crosson S."/>
        </authorList>
    </citation>
    <scope>NUCLEOTIDE SEQUENCE [LARGE SCALE GENOMIC DNA]</scope>
    <source>
        <strain evidence="2 3">FWC 38</strain>
    </source>
</reference>
<keyword evidence="2" id="KW-0560">Oxidoreductase</keyword>
<dbReference type="KEGG" id="cmb:CSW64_07600"/>
<evidence type="ECO:0000313" key="3">
    <source>
        <dbReference type="Proteomes" id="UP000228945"/>
    </source>
</evidence>
<dbReference type="Proteomes" id="UP000228945">
    <property type="component" value="Chromosome"/>
</dbReference>
<dbReference type="RefSeq" id="WP_099621549.1">
    <property type="nucleotide sequence ID" value="NZ_CP024201.1"/>
</dbReference>
<feature type="domain" description="ABM" evidence="1">
    <location>
        <begin position="2"/>
        <end position="91"/>
    </location>
</feature>
<dbReference type="GO" id="GO:0004497">
    <property type="term" value="F:monooxygenase activity"/>
    <property type="evidence" value="ECO:0007669"/>
    <property type="project" value="UniProtKB-KW"/>
</dbReference>
<dbReference type="InterPro" id="IPR007138">
    <property type="entry name" value="ABM_dom"/>
</dbReference>
<dbReference type="Pfam" id="PF03992">
    <property type="entry name" value="ABM"/>
    <property type="match status" value="1"/>
</dbReference>
<accession>A0A2D2AWA2</accession>
<proteinExistence type="predicted"/>
<keyword evidence="2" id="KW-0503">Monooxygenase</keyword>
<keyword evidence="3" id="KW-1185">Reference proteome</keyword>
<dbReference type="OrthoDB" id="287932at2"/>
<evidence type="ECO:0000313" key="2">
    <source>
        <dbReference type="EMBL" id="ATQ42292.1"/>
    </source>
</evidence>
<dbReference type="Gene3D" id="3.30.70.100">
    <property type="match status" value="1"/>
</dbReference>
<dbReference type="PROSITE" id="PS51725">
    <property type="entry name" value="ABM"/>
    <property type="match status" value="1"/>
</dbReference>
<dbReference type="AlphaFoldDB" id="A0A2D2AWA2"/>
<dbReference type="EMBL" id="CP024201">
    <property type="protein sequence ID" value="ATQ42292.1"/>
    <property type="molecule type" value="Genomic_DNA"/>
</dbReference>